<evidence type="ECO:0000313" key="2">
    <source>
        <dbReference type="EMBL" id="KAJ4838027.1"/>
    </source>
</evidence>
<accession>A0A9Q0FWT9</accession>
<proteinExistence type="predicted"/>
<sequence>MPGRPKMNRKKDKEEPKKKGKLSRAGGSKKCTNCGTKGHNKTGCRITTNDTNNIGHPQEPVHTSHSEVPPTAWRSRPIAEIKHIILTNPVPPARMLPNVQTEAAPTNQTSCQPECSRAAEYREFVARDIPVSYVATTSQSIPSVQQSVPANPISPSIVDVQQTDKVEQRRKIKKNNTNRNISKKVPIKALQNKRPRIISQPLEQPYKRNKYNAGEYGKGVMYNDKTHTFVQNPGHRMEKVTSTGLTKVKPIPKQVDARSYDIGFKPKGLEWKGKKAMSSTQLQAEAKKKAETTIAAAKCLMRNKPDCFSRILDWLAERKCSEFQMELMSLSKVYASTQSYPRRECRSLRKKYDESSGLPDVRNASVAKMSDLKCHGKN</sequence>
<feature type="region of interest" description="Disordered" evidence="1">
    <location>
        <begin position="1"/>
        <end position="70"/>
    </location>
</feature>
<feature type="compositionally biased region" description="Polar residues" evidence="1">
    <location>
        <begin position="45"/>
        <end position="55"/>
    </location>
</feature>
<feature type="compositionally biased region" description="Basic residues" evidence="1">
    <location>
        <begin position="1"/>
        <end position="10"/>
    </location>
</feature>
<name>A0A9Q0FWT9_9ROSI</name>
<organism evidence="2 3">
    <name type="scientific">Turnera subulata</name>
    <dbReference type="NCBI Taxonomy" id="218843"/>
    <lineage>
        <taxon>Eukaryota</taxon>
        <taxon>Viridiplantae</taxon>
        <taxon>Streptophyta</taxon>
        <taxon>Embryophyta</taxon>
        <taxon>Tracheophyta</taxon>
        <taxon>Spermatophyta</taxon>
        <taxon>Magnoliopsida</taxon>
        <taxon>eudicotyledons</taxon>
        <taxon>Gunneridae</taxon>
        <taxon>Pentapetalae</taxon>
        <taxon>rosids</taxon>
        <taxon>fabids</taxon>
        <taxon>Malpighiales</taxon>
        <taxon>Passifloraceae</taxon>
        <taxon>Turnera</taxon>
    </lineage>
</organism>
<dbReference type="OrthoDB" id="1752032at2759"/>
<reference evidence="2" key="1">
    <citation type="submission" date="2022-02" db="EMBL/GenBank/DDBJ databases">
        <authorList>
            <person name="Henning P.M."/>
            <person name="McCubbin A.G."/>
            <person name="Shore J.S."/>
        </authorList>
    </citation>
    <scope>NUCLEOTIDE SEQUENCE</scope>
    <source>
        <strain evidence="2">F60SS</strain>
        <tissue evidence="2">Leaves</tissue>
    </source>
</reference>
<dbReference type="EMBL" id="JAKUCV010003680">
    <property type="protein sequence ID" value="KAJ4838027.1"/>
    <property type="molecule type" value="Genomic_DNA"/>
</dbReference>
<protein>
    <submittedName>
        <fullName evidence="2">Uncharacterized protein</fullName>
    </submittedName>
</protein>
<gene>
    <name evidence="2" type="ORF">Tsubulata_019500</name>
</gene>
<comment type="caution">
    <text evidence="2">The sequence shown here is derived from an EMBL/GenBank/DDBJ whole genome shotgun (WGS) entry which is preliminary data.</text>
</comment>
<keyword evidence="3" id="KW-1185">Reference proteome</keyword>
<evidence type="ECO:0000313" key="3">
    <source>
        <dbReference type="Proteomes" id="UP001141552"/>
    </source>
</evidence>
<evidence type="ECO:0000256" key="1">
    <source>
        <dbReference type="SAM" id="MobiDB-lite"/>
    </source>
</evidence>
<dbReference type="AlphaFoldDB" id="A0A9Q0FWT9"/>
<dbReference type="Proteomes" id="UP001141552">
    <property type="component" value="Unassembled WGS sequence"/>
</dbReference>
<reference evidence="2" key="2">
    <citation type="journal article" date="2023" name="Plants (Basel)">
        <title>Annotation of the Turnera subulata (Passifloraceae) Draft Genome Reveals the S-Locus Evolved after the Divergence of Turneroideae from Passifloroideae in a Stepwise Manner.</title>
        <authorList>
            <person name="Henning P.M."/>
            <person name="Roalson E.H."/>
            <person name="Mir W."/>
            <person name="McCubbin A.G."/>
            <person name="Shore J.S."/>
        </authorList>
    </citation>
    <scope>NUCLEOTIDE SEQUENCE</scope>
    <source>
        <strain evidence="2">F60SS</strain>
    </source>
</reference>